<keyword evidence="4" id="KW-1185">Reference proteome</keyword>
<dbReference type="HOGENOM" id="CLU_036814_1_0_11"/>
<keyword evidence="2" id="KW-0812">Transmembrane</keyword>
<proteinExistence type="predicted"/>
<evidence type="ECO:0000256" key="2">
    <source>
        <dbReference type="SAM" id="Phobius"/>
    </source>
</evidence>
<keyword evidence="2" id="KW-1133">Transmembrane helix</keyword>
<feature type="transmembrane region" description="Helical" evidence="2">
    <location>
        <begin position="243"/>
        <end position="268"/>
    </location>
</feature>
<feature type="transmembrane region" description="Helical" evidence="2">
    <location>
        <begin position="338"/>
        <end position="369"/>
    </location>
</feature>
<sequence length="397" mass="41284">MNQPSGAAPTAQYTYPALGDAGFGEAQPQSPQPLVFAPAPSRPAPSDEAVSAADALVRAALARKPSGSGRSMFQPGAIPLRPLSLSEIYNGAVAVLRSNPKAVLGFSVVVLGFGALLQVAALAPALRWALRIAGAFGSAVTPDSPDSRSTISFVGALANAPVTAITATLIAGCVMPVLARALAGDPVPGRRSSARAVWRETRARALPLAGLAFLVLFVQALIVLLPILIALFLVVAAGFPTPGAVVLLIFAEPVFLLVAYVLGVLLSLSAPAMMSERLGVFAACRRSVRLARRGFWKLLGFGLLTRLVTSVVGLSLSLPFTVVGEMLASDKTQAGHAALWSMVLLTLGQLLAQSILMPFTASVTALLYVDQRMRQEAYDLVLLSTVGREGGEIGREA</sequence>
<accession>E5XSB6</accession>
<dbReference type="STRING" id="679197.HMPREF9336_02388"/>
<feature type="region of interest" description="Disordered" evidence="1">
    <location>
        <begin position="18"/>
        <end position="48"/>
    </location>
</feature>
<feature type="transmembrane region" description="Helical" evidence="2">
    <location>
        <begin position="150"/>
        <end position="183"/>
    </location>
</feature>
<name>E5XSB6_SEGRC</name>
<evidence type="ECO:0000313" key="3">
    <source>
        <dbReference type="EMBL" id="EFV12760.1"/>
    </source>
</evidence>
<protein>
    <recommendedName>
        <fullName evidence="5">Glycerophosphoryl diester phosphodiesterase membrane domain-containing protein</fullName>
    </recommendedName>
</protein>
<dbReference type="eggNOG" id="COG5180">
    <property type="taxonomic scope" value="Bacteria"/>
</dbReference>
<dbReference type="AlphaFoldDB" id="E5XSB6"/>
<dbReference type="Proteomes" id="UP000004816">
    <property type="component" value="Unassembled WGS sequence"/>
</dbReference>
<organism evidence="3 4">
    <name type="scientific">Segniliparus rugosus (strain ATCC BAA-974 / DSM 45345 / CCUG 50838 / CIP 108380 / JCM 13579 / CDC 945)</name>
    <dbReference type="NCBI Taxonomy" id="679197"/>
    <lineage>
        <taxon>Bacteria</taxon>
        <taxon>Bacillati</taxon>
        <taxon>Actinomycetota</taxon>
        <taxon>Actinomycetes</taxon>
        <taxon>Mycobacteriales</taxon>
        <taxon>Segniliparaceae</taxon>
        <taxon>Segniliparus</taxon>
    </lineage>
</organism>
<reference evidence="3 4" key="1">
    <citation type="journal article" date="2011" name="Stand. Genomic Sci.">
        <title>High quality draft genome sequence of Segniliparus rugosus CDC 945(T)= (ATCC BAA-974(T)).</title>
        <authorList>
            <person name="Earl A.M."/>
            <person name="Desjardins C.A."/>
            <person name="Fitzgerald M.G."/>
            <person name="Arachchi H.M."/>
            <person name="Zeng Q."/>
            <person name="Mehta T."/>
            <person name="Griggs A."/>
            <person name="Birren B.W."/>
            <person name="Toney N.C."/>
            <person name="Carr J."/>
            <person name="Posey J."/>
            <person name="Butler W.R."/>
        </authorList>
    </citation>
    <scope>NUCLEOTIDE SEQUENCE [LARGE SCALE GENOMIC DNA]</scope>
    <source>
        <strain evidence="4">ATCC BAA-974 / DSM 45345 / CCUG 50838 / CIP 108380 / JCM 13579 / CDC 945</strain>
    </source>
</reference>
<evidence type="ECO:0008006" key="5">
    <source>
        <dbReference type="Google" id="ProtNLM"/>
    </source>
</evidence>
<evidence type="ECO:0000313" key="4">
    <source>
        <dbReference type="Proteomes" id="UP000004816"/>
    </source>
</evidence>
<feature type="transmembrane region" description="Helical" evidence="2">
    <location>
        <begin position="295"/>
        <end position="318"/>
    </location>
</feature>
<gene>
    <name evidence="3" type="ORF">HMPREF9336_02388</name>
</gene>
<dbReference type="RefSeq" id="WP_007470677.1">
    <property type="nucleotide sequence ID" value="NZ_KI391953.1"/>
</dbReference>
<feature type="transmembrane region" description="Helical" evidence="2">
    <location>
        <begin position="204"/>
        <end position="237"/>
    </location>
</feature>
<feature type="transmembrane region" description="Helical" evidence="2">
    <location>
        <begin position="103"/>
        <end position="130"/>
    </location>
</feature>
<keyword evidence="2" id="KW-0472">Membrane</keyword>
<dbReference type="EMBL" id="ACZI02000002">
    <property type="protein sequence ID" value="EFV12760.1"/>
    <property type="molecule type" value="Genomic_DNA"/>
</dbReference>
<evidence type="ECO:0000256" key="1">
    <source>
        <dbReference type="SAM" id="MobiDB-lite"/>
    </source>
</evidence>
<comment type="caution">
    <text evidence="3">The sequence shown here is derived from an EMBL/GenBank/DDBJ whole genome shotgun (WGS) entry which is preliminary data.</text>
</comment>